<reference evidence="2 4" key="1">
    <citation type="journal article" date="2021" name="G3 (Bethesda)">
        <title>Genomic diversity, chromosomal rearrangements, and interspecies hybridization in the ogataea polymorpha species complex.</title>
        <authorList>
            <person name="Hanson S.J."/>
            <person name="Cinneide E.O."/>
            <person name="Salzberg L.I."/>
            <person name="Wolfe K.H."/>
            <person name="McGowan J."/>
            <person name="Fitzpatrick D.A."/>
            <person name="Matlin K."/>
        </authorList>
    </citation>
    <scope>NUCLEOTIDE SEQUENCE</scope>
    <source>
        <strain evidence="3">81-436-3</strain>
        <strain evidence="2">83-405-1</strain>
    </source>
</reference>
<dbReference type="AlphaFoldDB" id="A0AAN6D9B0"/>
<accession>A0AAN6D9B0</accession>
<dbReference type="EMBL" id="JAHLUN010000001">
    <property type="protein sequence ID" value="KAG7768992.1"/>
    <property type="molecule type" value="Genomic_DNA"/>
</dbReference>
<name>A0AAN6D9B0_9ASCO</name>
<sequence>MLSLARVLHPRGQRVRTDALVRGRDLLQPPETAQAAHRGVLPLQRGRAQFPVPAGAAGRRGQQPELLHGGVPDHVPERVLSRRAERHDPAAATEPDRGQAQRQVVQRPSQCAVDGPRLRRERRAPPPAACRVSLLQVSCSGAETDSAQDPGESVLPPRGDRRARAGAPDRVRGGQSTDPHKALFSQSIIYRDHRAPPVHAAEPAGRRYVRVDGAGGRQRPGEAADVRVSGRVLVHAERPRNEEQLVHGLLCRRQREHEAAQRRGHRRQAAAVAMGHPLQRRGPALVPRRAGRRRAGRGPLQPPPRLPVISARSACAAGSPRTTQTDRPSRPTPRRCTRTPPAAPQPPSCPARTRAGSFRCRAR</sequence>
<dbReference type="EMBL" id="JAHLUH010000001">
    <property type="protein sequence ID" value="KAG7730483.1"/>
    <property type="molecule type" value="Genomic_DNA"/>
</dbReference>
<feature type="region of interest" description="Disordered" evidence="1">
    <location>
        <begin position="52"/>
        <end position="129"/>
    </location>
</feature>
<protein>
    <submittedName>
        <fullName evidence="2">Uncharacterized protein</fullName>
    </submittedName>
</protein>
<organism evidence="2 5">
    <name type="scientific">Ogataea haglerorum</name>
    <dbReference type="NCBI Taxonomy" id="1937702"/>
    <lineage>
        <taxon>Eukaryota</taxon>
        <taxon>Fungi</taxon>
        <taxon>Dikarya</taxon>
        <taxon>Ascomycota</taxon>
        <taxon>Saccharomycotina</taxon>
        <taxon>Pichiomycetes</taxon>
        <taxon>Pichiales</taxon>
        <taxon>Pichiaceae</taxon>
        <taxon>Ogataea</taxon>
    </lineage>
</organism>
<proteinExistence type="predicted"/>
<dbReference type="Proteomes" id="UP000697297">
    <property type="component" value="Unassembled WGS sequence"/>
</dbReference>
<feature type="compositionally biased region" description="Polar residues" evidence="1">
    <location>
        <begin position="100"/>
        <end position="109"/>
    </location>
</feature>
<comment type="caution">
    <text evidence="2">The sequence shown here is derived from an EMBL/GenBank/DDBJ whole genome shotgun (WGS) entry which is preliminary data.</text>
</comment>
<feature type="compositionally biased region" description="Basic and acidic residues" evidence="1">
    <location>
        <begin position="74"/>
        <end position="99"/>
    </location>
</feature>
<evidence type="ECO:0000313" key="2">
    <source>
        <dbReference type="EMBL" id="KAG7730483.1"/>
    </source>
</evidence>
<evidence type="ECO:0000313" key="4">
    <source>
        <dbReference type="Proteomes" id="UP000697297"/>
    </source>
</evidence>
<feature type="region of interest" description="Disordered" evidence="1">
    <location>
        <begin position="141"/>
        <end position="179"/>
    </location>
</feature>
<feature type="region of interest" description="Disordered" evidence="1">
    <location>
        <begin position="256"/>
        <end position="363"/>
    </location>
</feature>
<feature type="compositionally biased region" description="Basic and acidic residues" evidence="1">
    <location>
        <begin position="158"/>
        <end position="172"/>
    </location>
</feature>
<evidence type="ECO:0000256" key="1">
    <source>
        <dbReference type="SAM" id="MobiDB-lite"/>
    </source>
</evidence>
<dbReference type="Proteomes" id="UP000738402">
    <property type="component" value="Unassembled WGS sequence"/>
</dbReference>
<keyword evidence="4" id="KW-1185">Reference proteome</keyword>
<gene>
    <name evidence="2" type="ORF">KL933_000278</name>
    <name evidence="3" type="ORF">KL946_000275</name>
</gene>
<evidence type="ECO:0000313" key="3">
    <source>
        <dbReference type="EMBL" id="KAG7768992.1"/>
    </source>
</evidence>
<evidence type="ECO:0000313" key="5">
    <source>
        <dbReference type="Proteomes" id="UP000738402"/>
    </source>
</evidence>